<dbReference type="InterPro" id="IPR033731">
    <property type="entry name" value="GlyRS-like_core"/>
</dbReference>
<dbReference type="PROSITE" id="PS50862">
    <property type="entry name" value="AA_TRNA_LIGASE_II"/>
    <property type="match status" value="1"/>
</dbReference>
<dbReference type="Gene3D" id="3.30.930.10">
    <property type="entry name" value="Bira Bifunctional Protein, Domain 2"/>
    <property type="match status" value="1"/>
</dbReference>
<evidence type="ECO:0000259" key="9">
    <source>
        <dbReference type="PROSITE" id="PS50862"/>
    </source>
</evidence>
<dbReference type="InterPro" id="IPR006195">
    <property type="entry name" value="aa-tRNA-synth_II"/>
</dbReference>
<feature type="binding site" evidence="8">
    <location>
        <position position="172"/>
    </location>
    <ligand>
        <name>substrate</name>
    </ligand>
</feature>
<dbReference type="EC" id="6.1.1.14" evidence="8"/>
<dbReference type="InterPro" id="IPR002314">
    <property type="entry name" value="aa-tRNA-synt_IIb"/>
</dbReference>
<dbReference type="PANTHER" id="PTHR10745:SF0">
    <property type="entry name" value="GLYCINE--TRNA LIGASE"/>
    <property type="match status" value="1"/>
</dbReference>
<keyword evidence="7 8" id="KW-0030">Aminoacyl-tRNA synthetase</keyword>
<comment type="similarity">
    <text evidence="1 8">Belongs to the class-II aminoacyl-tRNA synthetase family.</text>
</comment>
<evidence type="ECO:0000256" key="1">
    <source>
        <dbReference type="ARBA" id="ARBA00008226"/>
    </source>
</evidence>
<dbReference type="SUPFAM" id="SSF55681">
    <property type="entry name" value="Class II aaRS and biotin synthetases"/>
    <property type="match status" value="1"/>
</dbReference>
<dbReference type="PRINTS" id="PR01043">
    <property type="entry name" value="TRNASYNTHGLY"/>
</dbReference>
<proteinExistence type="inferred from homology"/>
<evidence type="ECO:0000313" key="11">
    <source>
        <dbReference type="Proteomes" id="UP001341135"/>
    </source>
</evidence>
<dbReference type="InterPro" id="IPR004154">
    <property type="entry name" value="Anticodon-bd"/>
</dbReference>
<sequence length="590" mass="67799">MGSSSVASEDRYEKVMELAKRRGFFWPSYEIYGGVAGFYDLGPLGARLKDKIIALWRDYFIRRHSHIVVEIETPVIAPAKVFEASGHLEHFTDPIVECLRCHRKFRADHLIEEKTGIRAEGLSLEEMTRILREYSITCPVCGGPLGEVRTFNLLFKTTIGPYSENVGYLRPETAQGMFVAFKRVYEVARQKLPLGIAQIGRVARNEISPRQGMVRLREFTIAEMEFFFDPEDPWHGDVLEELLDKVDHRKLRILRADAKAKGVDKPEEYGVREAIEEGIIVTPWLAYWMAVARDFIIELGVPYENMYFEEKAPEERAHYAAQTFDQLVKVSRLGWVEVSGHAYRTDYDLSRHMKYSGQDLRVFKQFKEPKVVKKKIVMIDRAWVGRTFRQRAKEILEAAQSLDPSKVEKEIQEKGFIEVAGVKIPAEHVKIVEKVEKVSGKRFIPHVAEPSFGVERLLFVTLDYAFSEKDGRVVLRIPRRIAPIEAAVFPIVRDEKLVRVARSIWWRILGSGMYAIYDDDGSIGRRYARVDEIGVPAAITVDYQTLEDNTVTLRDRDTWRQVRIPVDRVVDALKRFLEGADISSLGTLVE</sequence>
<keyword evidence="2 8" id="KW-0963">Cytoplasm</keyword>
<evidence type="ECO:0000256" key="8">
    <source>
        <dbReference type="HAMAP-Rule" id="MF_00253"/>
    </source>
</evidence>
<dbReference type="NCBIfam" id="NF003211">
    <property type="entry name" value="PRK04173.1"/>
    <property type="match status" value="1"/>
</dbReference>
<feature type="binding site" evidence="8">
    <location>
        <begin position="204"/>
        <end position="206"/>
    </location>
    <ligand>
        <name>ATP</name>
        <dbReference type="ChEBI" id="CHEBI:30616"/>
    </ligand>
</feature>
<dbReference type="Gene3D" id="3.40.50.800">
    <property type="entry name" value="Anticodon-binding domain"/>
    <property type="match status" value="1"/>
</dbReference>
<dbReference type="PANTHER" id="PTHR10745">
    <property type="entry name" value="GLYCYL-TRNA SYNTHETASE/DNA POLYMERASE SUBUNIT GAMMA-2"/>
    <property type="match status" value="1"/>
</dbReference>
<dbReference type="Pfam" id="PF03129">
    <property type="entry name" value="HGTP_anticodon"/>
    <property type="match status" value="1"/>
</dbReference>
<keyword evidence="6 8" id="KW-0648">Protein biosynthesis</keyword>
<evidence type="ECO:0000256" key="7">
    <source>
        <dbReference type="ARBA" id="ARBA00023146"/>
    </source>
</evidence>
<feature type="binding site" evidence="8">
    <location>
        <begin position="219"/>
        <end position="223"/>
    </location>
    <ligand>
        <name>substrate</name>
    </ligand>
</feature>
<organism evidence="10 11">
    <name type="scientific">Pyrodictium abyssi</name>
    <dbReference type="NCBI Taxonomy" id="54256"/>
    <lineage>
        <taxon>Archaea</taxon>
        <taxon>Thermoproteota</taxon>
        <taxon>Thermoprotei</taxon>
        <taxon>Desulfurococcales</taxon>
        <taxon>Pyrodictiaceae</taxon>
        <taxon>Pyrodictium</taxon>
    </lineage>
</organism>
<dbReference type="CDD" id="cd00774">
    <property type="entry name" value="GlyRS-like_core"/>
    <property type="match status" value="1"/>
</dbReference>
<feature type="domain" description="Aminoacyl-transfer RNA synthetases class-II family profile" evidence="9">
    <location>
        <begin position="10"/>
        <end position="483"/>
    </location>
</feature>
<dbReference type="SUPFAM" id="SSF52954">
    <property type="entry name" value="Class II aaRS ABD-related"/>
    <property type="match status" value="1"/>
</dbReference>
<dbReference type="RefSeq" id="WP_338251296.1">
    <property type="nucleotide sequence ID" value="NZ_AP028907.1"/>
</dbReference>
<evidence type="ECO:0000256" key="4">
    <source>
        <dbReference type="ARBA" id="ARBA00022741"/>
    </source>
</evidence>
<comment type="catalytic activity">
    <reaction evidence="8">
        <text>tRNA(Gly) + glycine + ATP = glycyl-tRNA(Gly) + AMP + diphosphate</text>
        <dbReference type="Rhea" id="RHEA:16013"/>
        <dbReference type="Rhea" id="RHEA-COMP:9664"/>
        <dbReference type="Rhea" id="RHEA-COMP:9683"/>
        <dbReference type="ChEBI" id="CHEBI:30616"/>
        <dbReference type="ChEBI" id="CHEBI:33019"/>
        <dbReference type="ChEBI" id="CHEBI:57305"/>
        <dbReference type="ChEBI" id="CHEBI:78442"/>
        <dbReference type="ChEBI" id="CHEBI:78522"/>
        <dbReference type="ChEBI" id="CHEBI:456215"/>
        <dbReference type="EC" id="6.1.1.14"/>
    </reaction>
</comment>
<dbReference type="GeneID" id="89288374"/>
<feature type="binding site" evidence="8">
    <location>
        <begin position="214"/>
        <end position="219"/>
    </location>
    <ligand>
        <name>ATP</name>
        <dbReference type="ChEBI" id="CHEBI:30616"/>
    </ligand>
</feature>
<name>A0ABN6ZKK0_9CREN</name>
<evidence type="ECO:0000256" key="2">
    <source>
        <dbReference type="ARBA" id="ARBA00022490"/>
    </source>
</evidence>
<protein>
    <recommendedName>
        <fullName evidence="8">Glycine--tRNA ligase</fullName>
        <ecNumber evidence="8">6.1.1.14</ecNumber>
    </recommendedName>
    <alternativeName>
        <fullName evidence="8">Glycyl-tRNA synthetase</fullName>
        <shortName evidence="8">GlyRS</shortName>
    </alternativeName>
</protein>
<feature type="binding site" evidence="8">
    <location>
        <begin position="337"/>
        <end position="338"/>
    </location>
    <ligand>
        <name>ATP</name>
        <dbReference type="ChEBI" id="CHEBI:30616"/>
    </ligand>
</feature>
<feature type="binding site" evidence="8">
    <location>
        <begin position="453"/>
        <end position="456"/>
    </location>
    <ligand>
        <name>ATP</name>
        <dbReference type="ChEBI" id="CHEBI:30616"/>
    </ligand>
</feature>
<keyword evidence="5 8" id="KW-0067">ATP-binding</keyword>
<feature type="binding site" evidence="8">
    <location>
        <begin position="449"/>
        <end position="453"/>
    </location>
    <ligand>
        <name>substrate</name>
    </ligand>
</feature>
<dbReference type="NCBIfam" id="TIGR00389">
    <property type="entry name" value="glyS_dimeric"/>
    <property type="match status" value="1"/>
</dbReference>
<comment type="subcellular location">
    <subcellularLocation>
        <location evidence="8">Cytoplasm</location>
    </subcellularLocation>
</comment>
<evidence type="ECO:0000256" key="5">
    <source>
        <dbReference type="ARBA" id="ARBA00022840"/>
    </source>
</evidence>
<evidence type="ECO:0000256" key="3">
    <source>
        <dbReference type="ARBA" id="ARBA00022598"/>
    </source>
</evidence>
<keyword evidence="3 8" id="KW-0436">Ligase</keyword>
<gene>
    <name evidence="8 10" type="primary">glyS</name>
    <name evidence="10" type="ORF">PABY_03450</name>
</gene>
<evidence type="ECO:0000313" key="10">
    <source>
        <dbReference type="EMBL" id="BES80778.1"/>
    </source>
</evidence>
<keyword evidence="4 8" id="KW-0547">Nucleotide-binding</keyword>
<dbReference type="Proteomes" id="UP001341135">
    <property type="component" value="Chromosome"/>
</dbReference>
<dbReference type="InterPro" id="IPR027031">
    <property type="entry name" value="Gly-tRNA_synthase/POLG2"/>
</dbReference>
<dbReference type="Gene3D" id="3.30.40.230">
    <property type="match status" value="1"/>
</dbReference>
<dbReference type="InterPro" id="IPR002315">
    <property type="entry name" value="tRNA-synt_gly"/>
</dbReference>
<dbReference type="GO" id="GO:0016874">
    <property type="term" value="F:ligase activity"/>
    <property type="evidence" value="ECO:0007669"/>
    <property type="project" value="UniProtKB-KW"/>
</dbReference>
<evidence type="ECO:0000256" key="6">
    <source>
        <dbReference type="ARBA" id="ARBA00022917"/>
    </source>
</evidence>
<dbReference type="InterPro" id="IPR022960">
    <property type="entry name" value="Gly_tRNA_ligase_arc"/>
</dbReference>
<reference evidence="10 11" key="1">
    <citation type="submission" date="2023-09" db="EMBL/GenBank/DDBJ databases">
        <title>Pyrofollis japonicus gen. nov. sp. nov., a novel member of the family Pyrodictiaceae isolated from the Iheya North hydrothermal field.</title>
        <authorList>
            <person name="Miyazaki U."/>
            <person name="Sanari M."/>
            <person name="Tame A."/>
            <person name="Kitajima M."/>
            <person name="Okamoto A."/>
            <person name="Sawayama S."/>
            <person name="Miyazaki J."/>
            <person name="Takai K."/>
            <person name="Nakagawa S."/>
        </authorList>
    </citation>
    <scope>NUCLEOTIDE SEQUENCE [LARGE SCALE GENOMIC DNA]</scope>
    <source>
        <strain evidence="10 11">AV2</strain>
    </source>
</reference>
<accession>A0ABN6ZKK0</accession>
<dbReference type="Pfam" id="PF00587">
    <property type="entry name" value="tRNA-synt_2b"/>
    <property type="match status" value="1"/>
</dbReference>
<dbReference type="InterPro" id="IPR036621">
    <property type="entry name" value="Anticodon-bd_dom_sf"/>
</dbReference>
<dbReference type="EMBL" id="AP028907">
    <property type="protein sequence ID" value="BES80778.1"/>
    <property type="molecule type" value="Genomic_DNA"/>
</dbReference>
<comment type="function">
    <text evidence="8">Catalyzes the attachment of glycine to tRNA(Gly).</text>
</comment>
<feature type="binding site" evidence="8">
    <location>
        <position position="106"/>
    </location>
    <ligand>
        <name>substrate</name>
    </ligand>
</feature>
<keyword evidence="11" id="KW-1185">Reference proteome</keyword>
<dbReference type="HAMAP" id="MF_00253_A">
    <property type="entry name" value="Gly_tRNA_synth_A"/>
    <property type="match status" value="1"/>
</dbReference>
<dbReference type="InterPro" id="IPR045864">
    <property type="entry name" value="aa-tRNA-synth_II/BPL/LPL"/>
</dbReference>